<evidence type="ECO:0000313" key="7">
    <source>
        <dbReference type="EMBL" id="MCM1989425.1"/>
    </source>
</evidence>
<feature type="transmembrane region" description="Helical" evidence="5">
    <location>
        <begin position="293"/>
        <end position="314"/>
    </location>
</feature>
<feature type="transmembrane region" description="Helical" evidence="5">
    <location>
        <begin position="347"/>
        <end position="367"/>
    </location>
</feature>
<keyword evidence="8" id="KW-1185">Reference proteome</keyword>
<evidence type="ECO:0000256" key="2">
    <source>
        <dbReference type="ARBA" id="ARBA00022692"/>
    </source>
</evidence>
<keyword evidence="2 5" id="KW-0812">Transmembrane</keyword>
<proteinExistence type="predicted"/>
<sequence length="382" mass="43990">MKLITQTIKELKYIKSSILYFLFCFIVAPIIIGLLFGTLYEKMMDKSITLRNIDVYTIIEKDDSYTEGINSMLSLKELPFINAIATEDEKFIDTLKNKKESLFIRESNDKVEIINYGKTSMEKNIVSNLVTELVSVLTQKDISNMSFEERKIFLSEFIKLSNKDFTETTEIEITKKLSSYETMIVNLFVAMSLFIAVTFASEFIKERENSMLTRLISMKVDKKSIFLNNVVTVFIISFGITFIYMIISSMLVLRMEISPLKLILPCLIHGGFITGLYGISIGMFKREHTYKNIITLILMIIMFLGGSSFPLDIFDNIIFLSKLMPNYNIQRIFHEALLQNNLSNVKTSILIVLIEIIILICLGLISFNSCERRRKNVKYSIS</sequence>
<name>A0A9J6NZV8_9CLOT</name>
<organism evidence="7 8">
    <name type="scientific">Oceanirhabdus seepicola</name>
    <dbReference type="NCBI Taxonomy" id="2828781"/>
    <lineage>
        <taxon>Bacteria</taxon>
        <taxon>Bacillati</taxon>
        <taxon>Bacillota</taxon>
        <taxon>Clostridia</taxon>
        <taxon>Eubacteriales</taxon>
        <taxon>Clostridiaceae</taxon>
        <taxon>Oceanirhabdus</taxon>
    </lineage>
</organism>
<comment type="caution">
    <text evidence="7">The sequence shown here is derived from an EMBL/GenBank/DDBJ whole genome shotgun (WGS) entry which is preliminary data.</text>
</comment>
<feature type="transmembrane region" description="Helical" evidence="5">
    <location>
        <begin position="183"/>
        <end position="204"/>
    </location>
</feature>
<evidence type="ECO:0000256" key="4">
    <source>
        <dbReference type="ARBA" id="ARBA00023136"/>
    </source>
</evidence>
<dbReference type="AlphaFoldDB" id="A0A9J6NZV8"/>
<dbReference type="Pfam" id="PF12698">
    <property type="entry name" value="ABC2_membrane_3"/>
    <property type="match status" value="1"/>
</dbReference>
<dbReference type="GO" id="GO:0140359">
    <property type="term" value="F:ABC-type transporter activity"/>
    <property type="evidence" value="ECO:0007669"/>
    <property type="project" value="InterPro"/>
</dbReference>
<evidence type="ECO:0000256" key="1">
    <source>
        <dbReference type="ARBA" id="ARBA00004141"/>
    </source>
</evidence>
<accession>A0A9J6NZV8</accession>
<evidence type="ECO:0000313" key="8">
    <source>
        <dbReference type="Proteomes" id="UP001056429"/>
    </source>
</evidence>
<keyword evidence="3 5" id="KW-1133">Transmembrane helix</keyword>
<gene>
    <name evidence="7" type="ORF">KDK92_06705</name>
</gene>
<evidence type="ECO:0000256" key="3">
    <source>
        <dbReference type="ARBA" id="ARBA00022989"/>
    </source>
</evidence>
<comment type="subcellular location">
    <subcellularLocation>
        <location evidence="1">Membrane</location>
        <topology evidence="1">Multi-pass membrane protein</topology>
    </subcellularLocation>
</comment>
<dbReference type="PANTHER" id="PTHR43077:SF10">
    <property type="entry name" value="TRANSPORT PERMEASE PROTEIN"/>
    <property type="match status" value="1"/>
</dbReference>
<reference evidence="7" key="2">
    <citation type="submission" date="2021-04" db="EMBL/GenBank/DDBJ databases">
        <authorList>
            <person name="Dong X."/>
        </authorList>
    </citation>
    <scope>NUCLEOTIDE SEQUENCE</scope>
    <source>
        <strain evidence="7">ZWT</strain>
    </source>
</reference>
<feature type="transmembrane region" description="Helical" evidence="5">
    <location>
        <begin position="225"/>
        <end position="247"/>
    </location>
</feature>
<feature type="transmembrane region" description="Helical" evidence="5">
    <location>
        <begin position="262"/>
        <end position="281"/>
    </location>
</feature>
<dbReference type="InterPro" id="IPR051328">
    <property type="entry name" value="T7SS_ABC-Transporter"/>
</dbReference>
<protein>
    <submittedName>
        <fullName evidence="7">ABC transporter permease</fullName>
    </submittedName>
</protein>
<keyword evidence="4 5" id="KW-0472">Membrane</keyword>
<dbReference type="GO" id="GO:0016020">
    <property type="term" value="C:membrane"/>
    <property type="evidence" value="ECO:0007669"/>
    <property type="project" value="UniProtKB-SubCell"/>
</dbReference>
<dbReference type="RefSeq" id="WP_250858421.1">
    <property type="nucleotide sequence ID" value="NZ_JAGSOJ010000001.1"/>
</dbReference>
<evidence type="ECO:0000256" key="5">
    <source>
        <dbReference type="SAM" id="Phobius"/>
    </source>
</evidence>
<dbReference type="Proteomes" id="UP001056429">
    <property type="component" value="Unassembled WGS sequence"/>
</dbReference>
<feature type="domain" description="ABC-2 type transporter transmembrane" evidence="6">
    <location>
        <begin position="21"/>
        <end position="365"/>
    </location>
</feature>
<reference evidence="7" key="1">
    <citation type="journal article" date="2021" name="mSystems">
        <title>Bacteria and Archaea Synergistically Convert Glycine Betaine to Biogenic Methane in the Formosa Cold Seep of the South China Sea.</title>
        <authorList>
            <person name="Li L."/>
            <person name="Zhang W."/>
            <person name="Zhang S."/>
            <person name="Song L."/>
            <person name="Sun Q."/>
            <person name="Zhang H."/>
            <person name="Xiang H."/>
            <person name="Dong X."/>
        </authorList>
    </citation>
    <scope>NUCLEOTIDE SEQUENCE</scope>
    <source>
        <strain evidence="7">ZWT</strain>
    </source>
</reference>
<evidence type="ECO:0000259" key="6">
    <source>
        <dbReference type="Pfam" id="PF12698"/>
    </source>
</evidence>
<dbReference type="PANTHER" id="PTHR43077">
    <property type="entry name" value="TRANSPORT PERMEASE YVFS-RELATED"/>
    <property type="match status" value="1"/>
</dbReference>
<dbReference type="EMBL" id="JAGSOJ010000001">
    <property type="protein sequence ID" value="MCM1989425.1"/>
    <property type="molecule type" value="Genomic_DNA"/>
</dbReference>
<feature type="transmembrane region" description="Helical" evidence="5">
    <location>
        <begin position="20"/>
        <end position="40"/>
    </location>
</feature>
<dbReference type="InterPro" id="IPR013525">
    <property type="entry name" value="ABC2_TM"/>
</dbReference>